<protein>
    <submittedName>
        <fullName evidence="2">Uncharacterized protein</fullName>
    </submittedName>
</protein>
<gene>
    <name evidence="2" type="ORF">GCK32_013466</name>
</gene>
<dbReference type="Proteomes" id="UP001331761">
    <property type="component" value="Unassembled WGS sequence"/>
</dbReference>
<proteinExistence type="predicted"/>
<accession>A0AAN8FBP2</accession>
<feature type="signal peptide" evidence="1">
    <location>
        <begin position="1"/>
        <end position="21"/>
    </location>
</feature>
<feature type="chain" id="PRO_5043052884" evidence="1">
    <location>
        <begin position="22"/>
        <end position="141"/>
    </location>
</feature>
<name>A0AAN8FBP2_TRICO</name>
<evidence type="ECO:0000256" key="1">
    <source>
        <dbReference type="SAM" id="SignalP"/>
    </source>
</evidence>
<dbReference type="EMBL" id="WIXE01015824">
    <property type="protein sequence ID" value="KAK5973164.1"/>
    <property type="molecule type" value="Genomic_DNA"/>
</dbReference>
<organism evidence="2 3">
    <name type="scientific">Trichostrongylus colubriformis</name>
    <name type="common">Black scour worm</name>
    <dbReference type="NCBI Taxonomy" id="6319"/>
    <lineage>
        <taxon>Eukaryota</taxon>
        <taxon>Metazoa</taxon>
        <taxon>Ecdysozoa</taxon>
        <taxon>Nematoda</taxon>
        <taxon>Chromadorea</taxon>
        <taxon>Rhabditida</taxon>
        <taxon>Rhabditina</taxon>
        <taxon>Rhabditomorpha</taxon>
        <taxon>Strongyloidea</taxon>
        <taxon>Trichostrongylidae</taxon>
        <taxon>Trichostrongylus</taxon>
    </lineage>
</organism>
<dbReference type="AlphaFoldDB" id="A0AAN8FBP2"/>
<evidence type="ECO:0000313" key="2">
    <source>
        <dbReference type="EMBL" id="KAK5973164.1"/>
    </source>
</evidence>
<comment type="caution">
    <text evidence="2">The sequence shown here is derived from an EMBL/GenBank/DDBJ whole genome shotgun (WGS) entry which is preliminary data.</text>
</comment>
<reference evidence="2 3" key="1">
    <citation type="submission" date="2019-10" db="EMBL/GenBank/DDBJ databases">
        <title>Assembly and Annotation for the nematode Trichostrongylus colubriformis.</title>
        <authorList>
            <person name="Martin J."/>
        </authorList>
    </citation>
    <scope>NUCLEOTIDE SEQUENCE [LARGE SCALE GENOMIC DNA]</scope>
    <source>
        <strain evidence="2">G859</strain>
        <tissue evidence="2">Whole worm</tissue>
    </source>
</reference>
<keyword evidence="1" id="KW-0732">Signal</keyword>
<evidence type="ECO:0000313" key="3">
    <source>
        <dbReference type="Proteomes" id="UP001331761"/>
    </source>
</evidence>
<sequence>MFYTTILSLIFLLTAQARLQGRPLGFDRSAGGNSYDERDIKNGMPMLGDYGLTISAGNGTTTVTAMIAGKRYTRTYPDSKTIYTNTFVRRQEGRFYEVLQITVNDKSYTYKTVDGKTTVFDRKGRVLKNGGPFHVTSTRRT</sequence>
<keyword evidence="3" id="KW-1185">Reference proteome</keyword>